<dbReference type="SUPFAM" id="SSF56112">
    <property type="entry name" value="Protein kinase-like (PK-like)"/>
    <property type="match status" value="1"/>
</dbReference>
<name>A0ABW2JII2_9ACTN</name>
<keyword evidence="3" id="KW-1185">Reference proteome</keyword>
<protein>
    <submittedName>
        <fullName evidence="2">Phosphotransferase enzyme family protein</fullName>
    </submittedName>
</protein>
<evidence type="ECO:0000259" key="1">
    <source>
        <dbReference type="Pfam" id="PF01636"/>
    </source>
</evidence>
<comment type="caution">
    <text evidence="2">The sequence shown here is derived from an EMBL/GenBank/DDBJ whole genome shotgun (WGS) entry which is preliminary data.</text>
</comment>
<proteinExistence type="predicted"/>
<reference evidence="3" key="1">
    <citation type="journal article" date="2019" name="Int. J. Syst. Evol. Microbiol.">
        <title>The Global Catalogue of Microorganisms (GCM) 10K type strain sequencing project: providing services to taxonomists for standard genome sequencing and annotation.</title>
        <authorList>
            <consortium name="The Broad Institute Genomics Platform"/>
            <consortium name="The Broad Institute Genome Sequencing Center for Infectious Disease"/>
            <person name="Wu L."/>
            <person name="Ma J."/>
        </authorList>
    </citation>
    <scope>NUCLEOTIDE SEQUENCE [LARGE SCALE GENOMIC DNA]</scope>
    <source>
        <strain evidence="3">SYNS20</strain>
    </source>
</reference>
<evidence type="ECO:0000313" key="2">
    <source>
        <dbReference type="EMBL" id="MFC7305298.1"/>
    </source>
</evidence>
<organism evidence="2 3">
    <name type="scientific">Streptomyces monticola</name>
    <dbReference type="NCBI Taxonomy" id="2666263"/>
    <lineage>
        <taxon>Bacteria</taxon>
        <taxon>Bacillati</taxon>
        <taxon>Actinomycetota</taxon>
        <taxon>Actinomycetes</taxon>
        <taxon>Kitasatosporales</taxon>
        <taxon>Streptomycetaceae</taxon>
        <taxon>Streptomyces</taxon>
    </lineage>
</organism>
<accession>A0ABW2JII2</accession>
<sequence length="326" mass="34964">MNTQAWVEEDFGITLTSLTEVHHGADELARLWEATAVDGSRYAVKLSAGGTSAGVGVAAWLSSRGVRGVPPPVRTRTGELFSVRDGRRLSMVPWIADTHAMSVGLSRPQWQAFGHLLSRVHATPPPPDLPRESYDPSELLAYVGEMDALARSTQPQDDDLTREAVALWLSSWDRLSFLAAQAAGLAGTLRTAEPSSPYVLCHADPHLGNVLLGVEGLWLIDWDDAVVAPRERDLMFVVGGGVLPWALATGEEQGWFAEGYGPAAPDPSRMAYYLSTRALEDVAYPVREVLGTGERGSREGALEIVRAVLSPTGLVGTALSWASGQG</sequence>
<dbReference type="Proteomes" id="UP001596523">
    <property type="component" value="Unassembled WGS sequence"/>
</dbReference>
<evidence type="ECO:0000313" key="3">
    <source>
        <dbReference type="Proteomes" id="UP001596523"/>
    </source>
</evidence>
<dbReference type="Gene3D" id="3.30.200.20">
    <property type="entry name" value="Phosphorylase Kinase, domain 1"/>
    <property type="match status" value="1"/>
</dbReference>
<dbReference type="Gene3D" id="1.20.58.840">
    <property type="match status" value="1"/>
</dbReference>
<dbReference type="InterPro" id="IPR011009">
    <property type="entry name" value="Kinase-like_dom_sf"/>
</dbReference>
<gene>
    <name evidence="2" type="ORF">ACFQVC_13825</name>
</gene>
<dbReference type="Pfam" id="PF01636">
    <property type="entry name" value="APH"/>
    <property type="match status" value="1"/>
</dbReference>
<dbReference type="InterPro" id="IPR002575">
    <property type="entry name" value="Aminoglycoside_PTrfase"/>
</dbReference>
<dbReference type="RefSeq" id="WP_381830623.1">
    <property type="nucleotide sequence ID" value="NZ_JBHTCF010000005.1"/>
</dbReference>
<feature type="domain" description="Aminoglycoside phosphotransferase" evidence="1">
    <location>
        <begin position="35"/>
        <end position="271"/>
    </location>
</feature>
<dbReference type="EMBL" id="JBHTCF010000005">
    <property type="protein sequence ID" value="MFC7305298.1"/>
    <property type="molecule type" value="Genomic_DNA"/>
</dbReference>
<dbReference type="Gene3D" id="1.10.510.10">
    <property type="entry name" value="Transferase(Phosphotransferase) domain 1"/>
    <property type="match status" value="1"/>
</dbReference>